<evidence type="ECO:0000313" key="4">
    <source>
        <dbReference type="Proteomes" id="UP000594261"/>
    </source>
</evidence>
<dbReference type="InterPro" id="IPR019387">
    <property type="entry name" value="SAYSvFN_dom"/>
</dbReference>
<organism evidence="3 4">
    <name type="scientific">Quercus lobata</name>
    <name type="common">Valley oak</name>
    <dbReference type="NCBI Taxonomy" id="97700"/>
    <lineage>
        <taxon>Eukaryota</taxon>
        <taxon>Viridiplantae</taxon>
        <taxon>Streptophyta</taxon>
        <taxon>Embryophyta</taxon>
        <taxon>Tracheophyta</taxon>
        <taxon>Spermatophyta</taxon>
        <taxon>Magnoliopsida</taxon>
        <taxon>eudicotyledons</taxon>
        <taxon>Gunneridae</taxon>
        <taxon>Pentapetalae</taxon>
        <taxon>rosids</taxon>
        <taxon>fabids</taxon>
        <taxon>Fagales</taxon>
        <taxon>Fagaceae</taxon>
        <taxon>Quercus</taxon>
    </lineage>
</organism>
<dbReference type="Proteomes" id="UP000594261">
    <property type="component" value="Chromosome 12"/>
</dbReference>
<dbReference type="EMBL" id="LRBV02000012">
    <property type="status" value="NOT_ANNOTATED_CDS"/>
    <property type="molecule type" value="Genomic_DNA"/>
</dbReference>
<protein>
    <recommendedName>
        <fullName evidence="2">Ubiquitin-like domain-containing protein</fullName>
    </recommendedName>
</protein>
<dbReference type="Gramene" id="QL12p006401:mrna">
    <property type="protein sequence ID" value="QL12p006401:mrna"/>
    <property type="gene ID" value="QL12p006401"/>
</dbReference>
<keyword evidence="1" id="KW-1133">Transmembrane helix</keyword>
<dbReference type="PROSITE" id="PS50053">
    <property type="entry name" value="UBIQUITIN_2"/>
    <property type="match status" value="1"/>
</dbReference>
<name>A0A7N2N235_QUELO</name>
<feature type="transmembrane region" description="Helical" evidence="1">
    <location>
        <begin position="255"/>
        <end position="272"/>
    </location>
</feature>
<dbReference type="FunCoup" id="A0A7N2N235">
    <property type="interactions" value="1380"/>
</dbReference>
<sequence>MEEIVEEEEVNVSKGGVLMHNSININNNNNTVEIILRTIGPARPSRLRVPSPIKTPHNAIRDHTPNHQKLMPAEFAHPASKKLLNTAGHNPMNLENSSRVVGYDVFTIWGSLGHVQGVVELIVCHLRKLIAENDHLPIENLRLILRGNVLHDRQNGDDVSLQLNSGDSLIVAVKPKPPVKHVRDGFDDDDEEEDLKFQLPQSSSRWKRRLYSFLHNKLKLPDILLMAIFTLSLKMWVVIILWFILAPVAHRWDLGPLYILGTGFGIIILNLGQRQPGDVSAYSVFNEDFRELPGTLNADRLDRDIRAGQF</sequence>
<reference evidence="3 4" key="1">
    <citation type="journal article" date="2016" name="G3 (Bethesda)">
        <title>First Draft Assembly and Annotation of the Genome of a California Endemic Oak Quercus lobata Nee (Fagaceae).</title>
        <authorList>
            <person name="Sork V.L."/>
            <person name="Fitz-Gibbon S.T."/>
            <person name="Puiu D."/>
            <person name="Crepeau M."/>
            <person name="Gugger P.F."/>
            <person name="Sherman R."/>
            <person name="Stevens K."/>
            <person name="Langley C.H."/>
            <person name="Pellegrini M."/>
            <person name="Salzberg S.L."/>
        </authorList>
    </citation>
    <scope>NUCLEOTIDE SEQUENCE [LARGE SCALE GENOMIC DNA]</scope>
    <source>
        <strain evidence="3 4">cv. SW786</strain>
    </source>
</reference>
<dbReference type="PANTHER" id="PTHR13527">
    <property type="entry name" value="SAYSVFN DOMAIN-CONTAINING PROTEIN 1"/>
    <property type="match status" value="1"/>
</dbReference>
<dbReference type="InParanoid" id="A0A7N2N235"/>
<proteinExistence type="predicted"/>
<dbReference type="AlphaFoldDB" id="A0A7N2N235"/>
<reference evidence="3" key="2">
    <citation type="submission" date="2021-01" db="UniProtKB">
        <authorList>
            <consortium name="EnsemblPlants"/>
        </authorList>
    </citation>
    <scope>IDENTIFICATION</scope>
</reference>
<dbReference type="Pfam" id="PF10260">
    <property type="entry name" value="SAYSvFN"/>
    <property type="match status" value="1"/>
</dbReference>
<dbReference type="EnsemblPlants" id="QL12p006401:mrna">
    <property type="protein sequence ID" value="QL12p006401:mrna"/>
    <property type="gene ID" value="QL12p006401"/>
</dbReference>
<feature type="transmembrane region" description="Helical" evidence="1">
    <location>
        <begin position="223"/>
        <end position="249"/>
    </location>
</feature>
<dbReference type="InterPro" id="IPR000626">
    <property type="entry name" value="Ubiquitin-like_dom"/>
</dbReference>
<dbReference type="InterPro" id="IPR039159">
    <property type="entry name" value="SAYSD1"/>
</dbReference>
<feature type="domain" description="Ubiquitin-like" evidence="2">
    <location>
        <begin position="123"/>
        <end position="162"/>
    </location>
</feature>
<dbReference type="PANTHER" id="PTHR13527:SF0">
    <property type="entry name" value="SAYSVFN DOMAIN-CONTAINING PROTEIN 1"/>
    <property type="match status" value="1"/>
</dbReference>
<keyword evidence="4" id="KW-1185">Reference proteome</keyword>
<evidence type="ECO:0000313" key="3">
    <source>
        <dbReference type="EnsemblPlants" id="QL12p006401:mrna"/>
    </source>
</evidence>
<keyword evidence="1" id="KW-0472">Membrane</keyword>
<evidence type="ECO:0000256" key="1">
    <source>
        <dbReference type="SAM" id="Phobius"/>
    </source>
</evidence>
<keyword evidence="1" id="KW-0812">Transmembrane</keyword>
<accession>A0A7N2N235</accession>
<evidence type="ECO:0000259" key="2">
    <source>
        <dbReference type="PROSITE" id="PS50053"/>
    </source>
</evidence>
<dbReference type="OMA" id="PRLPICA"/>